<organism evidence="1 2">
    <name type="scientific">Gambusia affinis</name>
    <name type="common">Western mosquitofish</name>
    <name type="synonym">Heterandria affinis</name>
    <dbReference type="NCBI Taxonomy" id="33528"/>
    <lineage>
        <taxon>Eukaryota</taxon>
        <taxon>Metazoa</taxon>
        <taxon>Chordata</taxon>
        <taxon>Craniata</taxon>
        <taxon>Vertebrata</taxon>
        <taxon>Euteleostomi</taxon>
        <taxon>Actinopterygii</taxon>
        <taxon>Neopterygii</taxon>
        <taxon>Teleostei</taxon>
        <taxon>Neoteleostei</taxon>
        <taxon>Acanthomorphata</taxon>
        <taxon>Ovalentaria</taxon>
        <taxon>Atherinomorphae</taxon>
        <taxon>Cyprinodontiformes</taxon>
        <taxon>Poeciliidae</taxon>
        <taxon>Poeciliinae</taxon>
        <taxon>Gambusia</taxon>
    </lineage>
</organism>
<reference evidence="1 2" key="1">
    <citation type="journal article" date="2018" name="G3 (Bethesda)">
        <title>A High-Quality Reference Genome for the Invasive Mosquitofish Gambusia affinis Using a Chicago Library.</title>
        <authorList>
            <person name="Hoffberg S.L."/>
            <person name="Troendle N.J."/>
            <person name="Glenn T.C."/>
            <person name="Mahmud O."/>
            <person name="Louha S."/>
            <person name="Chalopin D."/>
            <person name="Bennetzen J.L."/>
            <person name="Mauricio R."/>
        </authorList>
    </citation>
    <scope>NUCLEOTIDE SEQUENCE [LARGE SCALE GENOMIC DNA]</scope>
    <source>
        <strain evidence="1">NE01/NJP1002.9</strain>
        <tissue evidence="1">Muscle</tissue>
    </source>
</reference>
<dbReference type="PANTHER" id="PTHR28360:SF1">
    <property type="entry name" value="DYNACTIN SUBUNIT 3"/>
    <property type="match status" value="1"/>
</dbReference>
<dbReference type="EMBL" id="NHOQ01001560">
    <property type="protein sequence ID" value="PWA23755.1"/>
    <property type="molecule type" value="Genomic_DNA"/>
</dbReference>
<dbReference type="GO" id="GO:0005869">
    <property type="term" value="C:dynactin complex"/>
    <property type="evidence" value="ECO:0007669"/>
    <property type="project" value="InterPro"/>
</dbReference>
<dbReference type="InterPro" id="IPR009991">
    <property type="entry name" value="DCTN3"/>
</dbReference>
<proteinExistence type="predicted"/>
<dbReference type="AlphaFoldDB" id="A0A315VJT4"/>
<keyword evidence="2" id="KW-1185">Reference proteome</keyword>
<comment type="caution">
    <text evidence="1">The sequence shown here is derived from an EMBL/GenBank/DDBJ whole genome shotgun (WGS) entry which is preliminary data.</text>
</comment>
<dbReference type="PANTHER" id="PTHR28360">
    <property type="entry name" value="DYNACTIN SUBUNIT 3"/>
    <property type="match status" value="1"/>
</dbReference>
<dbReference type="Proteomes" id="UP000250572">
    <property type="component" value="Unassembled WGS sequence"/>
</dbReference>
<evidence type="ECO:0000313" key="2">
    <source>
        <dbReference type="Proteomes" id="UP000250572"/>
    </source>
</evidence>
<dbReference type="Pfam" id="PF07426">
    <property type="entry name" value="Dynactin_p22"/>
    <property type="match status" value="1"/>
</dbReference>
<name>A0A315VJT4_GAMAF</name>
<dbReference type="GO" id="GO:0061640">
    <property type="term" value="P:cytoskeleton-dependent cytokinesis"/>
    <property type="evidence" value="ECO:0007669"/>
    <property type="project" value="InterPro"/>
</dbReference>
<accession>A0A315VJT4</accession>
<gene>
    <name evidence="1" type="ORF">CCH79_00010792</name>
</gene>
<sequence>MSEVIQLAGDWLMSLGMTRCRGTASISGHRDDTDVQEVVRMAQVFAEPLQRSFQLNPEARLLPRLRAIEVQPTMVVTGKVEERRAAEGLSLFVVWIYMHILPFCSPIHNCLWSFFCMSLTTWLLCLRASASLMLDMNSEMDKKLDTDSLEMRLQALENRLYGERRTKSGKPVKCAEALVRIQGGLINTANKRERVKILHKKIEDLMKYLDPQFTDHITLPDAMKLEFILAEEDSLLSEAALLEQVNNLQPLLDSTHIRDVPEHATKLQRLSQIHIKQQDQTEAQSLEVKKLFEEYNKMMFLLSKQFTQWDETLRKMEEAKGIRPADCTENLQQVRQAYL</sequence>
<dbReference type="STRING" id="33528.ENSGAFP00000016672"/>
<evidence type="ECO:0000313" key="1">
    <source>
        <dbReference type="EMBL" id="PWA23755.1"/>
    </source>
</evidence>
<evidence type="ECO:0008006" key="3">
    <source>
        <dbReference type="Google" id="ProtNLM"/>
    </source>
</evidence>
<protein>
    <recommendedName>
        <fullName evidence="3">Dynactin subunit 3</fullName>
    </recommendedName>
</protein>